<dbReference type="InterPro" id="IPR013324">
    <property type="entry name" value="RNA_pol_sigma_r3/r4-like"/>
</dbReference>
<evidence type="ECO:0000256" key="1">
    <source>
        <dbReference type="ARBA" id="ARBA00010641"/>
    </source>
</evidence>
<dbReference type="InterPro" id="IPR007630">
    <property type="entry name" value="RNA_pol_sigma70_r4"/>
</dbReference>
<protein>
    <submittedName>
        <fullName evidence="8">RNA polymerase ECF-type sigma factor</fullName>
    </submittedName>
</protein>
<dbReference type="Pfam" id="PF04542">
    <property type="entry name" value="Sigma70_r2"/>
    <property type="match status" value="1"/>
</dbReference>
<dbReference type="InterPro" id="IPR036388">
    <property type="entry name" value="WH-like_DNA-bd_sf"/>
</dbReference>
<keyword evidence="9" id="KW-1185">Reference proteome</keyword>
<proteinExistence type="inferred from homology"/>
<dbReference type="Proteomes" id="UP000012283">
    <property type="component" value="Unassembled WGS sequence"/>
</dbReference>
<dbReference type="SUPFAM" id="SSF88659">
    <property type="entry name" value="Sigma3 and sigma4 domains of RNA polymerase sigma factors"/>
    <property type="match status" value="1"/>
</dbReference>
<comment type="caution">
    <text evidence="8">The sequence shown here is derived from an EMBL/GenBank/DDBJ whole genome shotgun (WGS) entry which is preliminary data.</text>
</comment>
<dbReference type="RefSeq" id="WP_003463559.1">
    <property type="nucleotide sequence ID" value="NZ_APML01000006.1"/>
</dbReference>
<dbReference type="GO" id="GO:0006352">
    <property type="term" value="P:DNA-templated transcription initiation"/>
    <property type="evidence" value="ECO:0007669"/>
    <property type="project" value="InterPro"/>
</dbReference>
<keyword evidence="3" id="KW-0731">Sigma factor</keyword>
<keyword evidence="2" id="KW-0805">Transcription regulation</keyword>
<dbReference type="SUPFAM" id="SSF88946">
    <property type="entry name" value="Sigma2 domain of RNA polymerase sigma factors"/>
    <property type="match status" value="1"/>
</dbReference>
<dbReference type="InterPro" id="IPR007627">
    <property type="entry name" value="RNA_pol_sigma70_r2"/>
</dbReference>
<dbReference type="EMBL" id="APML01000006">
    <property type="protein sequence ID" value="ENH98084.1"/>
    <property type="molecule type" value="Genomic_DNA"/>
</dbReference>
<evidence type="ECO:0000259" key="7">
    <source>
        <dbReference type="Pfam" id="PF04545"/>
    </source>
</evidence>
<accession>N4WFR2</accession>
<evidence type="ECO:0000256" key="4">
    <source>
        <dbReference type="ARBA" id="ARBA00023125"/>
    </source>
</evidence>
<dbReference type="PANTHER" id="PTHR43133">
    <property type="entry name" value="RNA POLYMERASE ECF-TYPE SIGMA FACTO"/>
    <property type="match status" value="1"/>
</dbReference>
<dbReference type="InterPro" id="IPR014284">
    <property type="entry name" value="RNA_pol_sigma-70_dom"/>
</dbReference>
<dbReference type="NCBIfam" id="TIGR02937">
    <property type="entry name" value="sigma70-ECF"/>
    <property type="match status" value="1"/>
</dbReference>
<dbReference type="OrthoDB" id="9785675at2"/>
<gene>
    <name evidence="8" type="ORF">J416_01929</name>
</gene>
<reference evidence="8 9" key="1">
    <citation type="submission" date="2013-03" db="EMBL/GenBank/DDBJ databases">
        <title>Draft genome sequence of Gracibacillus halophilus YIM-C55.5, a moderately halophilic and thermophilic organism from the Xiaochaidamu salt lake.</title>
        <authorList>
            <person name="Sugumar T."/>
            <person name="Polireddy D.R."/>
            <person name="Antony A."/>
            <person name="Madhava Y.R."/>
            <person name="Sivakumar N."/>
        </authorList>
    </citation>
    <scope>NUCLEOTIDE SEQUENCE [LARGE SCALE GENOMIC DNA]</scope>
    <source>
        <strain evidence="8 9">YIM-C55.5</strain>
    </source>
</reference>
<dbReference type="STRING" id="1308866.J416_01929"/>
<keyword evidence="4" id="KW-0238">DNA-binding</keyword>
<keyword evidence="5" id="KW-0804">Transcription</keyword>
<sequence length="177" mass="21141">MDDSPSKEYFSELYKKYANFVYRTAYFLTKSKGLADDITHETFIQIIRKYHLYDPSRNIEPWIYKITINITRNVMRKQKLFSVFGKSNITTEQQHIEHTVLTKESNEELWSEIIRLPRKSKEIIILHFYFEYTLFEVANILGIPLGTCKSRLHYGLNKLRNNEQVVKQMIQHRMGGK</sequence>
<dbReference type="GO" id="GO:0003677">
    <property type="term" value="F:DNA binding"/>
    <property type="evidence" value="ECO:0007669"/>
    <property type="project" value="UniProtKB-KW"/>
</dbReference>
<dbReference type="PATRIC" id="fig|1308866.3.peg.391"/>
<evidence type="ECO:0000256" key="2">
    <source>
        <dbReference type="ARBA" id="ARBA00023015"/>
    </source>
</evidence>
<evidence type="ECO:0000313" key="8">
    <source>
        <dbReference type="EMBL" id="ENH98084.1"/>
    </source>
</evidence>
<name>N4WFR2_9BACI</name>
<evidence type="ECO:0000313" key="9">
    <source>
        <dbReference type="Proteomes" id="UP000012283"/>
    </source>
</evidence>
<dbReference type="PANTHER" id="PTHR43133:SF60">
    <property type="entry name" value="RNA POLYMERASE SIGMA FACTOR SIGV"/>
    <property type="match status" value="1"/>
</dbReference>
<dbReference type="AlphaFoldDB" id="N4WFR2"/>
<evidence type="ECO:0000256" key="5">
    <source>
        <dbReference type="ARBA" id="ARBA00023163"/>
    </source>
</evidence>
<evidence type="ECO:0000259" key="6">
    <source>
        <dbReference type="Pfam" id="PF04542"/>
    </source>
</evidence>
<dbReference type="eggNOG" id="COG1595">
    <property type="taxonomic scope" value="Bacteria"/>
</dbReference>
<dbReference type="GO" id="GO:0016987">
    <property type="term" value="F:sigma factor activity"/>
    <property type="evidence" value="ECO:0007669"/>
    <property type="project" value="UniProtKB-KW"/>
</dbReference>
<feature type="domain" description="RNA polymerase sigma-70 region 4" evidence="7">
    <location>
        <begin position="115"/>
        <end position="161"/>
    </location>
</feature>
<dbReference type="Gene3D" id="1.10.1740.10">
    <property type="match status" value="1"/>
</dbReference>
<comment type="similarity">
    <text evidence="1">Belongs to the sigma-70 factor family. ECF subfamily.</text>
</comment>
<dbReference type="Pfam" id="PF04545">
    <property type="entry name" value="Sigma70_r4"/>
    <property type="match status" value="1"/>
</dbReference>
<feature type="domain" description="RNA polymerase sigma-70 region 2" evidence="6">
    <location>
        <begin position="13"/>
        <end position="79"/>
    </location>
</feature>
<dbReference type="CDD" id="cd06171">
    <property type="entry name" value="Sigma70_r4"/>
    <property type="match status" value="1"/>
</dbReference>
<dbReference type="InterPro" id="IPR013325">
    <property type="entry name" value="RNA_pol_sigma_r2"/>
</dbReference>
<evidence type="ECO:0000256" key="3">
    <source>
        <dbReference type="ARBA" id="ARBA00023082"/>
    </source>
</evidence>
<dbReference type="InterPro" id="IPR039425">
    <property type="entry name" value="RNA_pol_sigma-70-like"/>
</dbReference>
<organism evidence="8 9">
    <name type="scientific">Gracilibacillus halophilus YIM-C55.5</name>
    <dbReference type="NCBI Taxonomy" id="1308866"/>
    <lineage>
        <taxon>Bacteria</taxon>
        <taxon>Bacillati</taxon>
        <taxon>Bacillota</taxon>
        <taxon>Bacilli</taxon>
        <taxon>Bacillales</taxon>
        <taxon>Bacillaceae</taxon>
        <taxon>Gracilibacillus</taxon>
    </lineage>
</organism>
<dbReference type="Gene3D" id="1.10.10.10">
    <property type="entry name" value="Winged helix-like DNA-binding domain superfamily/Winged helix DNA-binding domain"/>
    <property type="match status" value="1"/>
</dbReference>